<dbReference type="GO" id="GO:0005829">
    <property type="term" value="C:cytosol"/>
    <property type="evidence" value="ECO:0007669"/>
    <property type="project" value="TreeGrafter"/>
</dbReference>
<reference evidence="8 9" key="1">
    <citation type="submission" date="2023-08" db="EMBL/GenBank/DDBJ databases">
        <title>Helicovermis profunda gen. nov., sp. nov., a novel mesophilic, fermentative bacterium within the Bacillota from a deep-sea hydrothermal vent chimney.</title>
        <authorList>
            <person name="Miyazaki U."/>
            <person name="Mizutani D."/>
            <person name="Hashimoto Y."/>
            <person name="Tame A."/>
            <person name="Sawayama S."/>
            <person name="Miyazaki J."/>
            <person name="Takai K."/>
            <person name="Nakagawa S."/>
        </authorList>
    </citation>
    <scope>NUCLEOTIDE SEQUENCE [LARGE SCALE GENOMIC DNA]</scope>
    <source>
        <strain evidence="8 9">S502</strain>
    </source>
</reference>
<comment type="similarity">
    <text evidence="1 5">Belongs to the Fmt family.</text>
</comment>
<dbReference type="HAMAP" id="MF_00182">
    <property type="entry name" value="Formyl_trans"/>
    <property type="match status" value="1"/>
</dbReference>
<sequence length="305" mass="34637">MKIVFMGTPEFSVPCLEACVNEHEVLAVFTQPDRPKGRGKKIAFPPVKDCALKNNLEVYQPEKLKTKENYDIINELNPDVIIVVAYGQILSKEILEIPKYGCINVHASLLPKYRGASPIHWSIVKGEKITGITTMLMDEGLDTGDILLKRTTDITEDMSAGELHDILMNMGSKLLIDTLNNIENIKRIKQTGENSYAPLLNKKMAKIDWNKNAFEILRFINGLNPWPLAWCKYNGETVKFFSGELTDEKSNNKPGTINMVNKDGLFVNTKDFVIKLKDIQFFKSKKMHISQYILGHNIDQNSKFE</sequence>
<dbReference type="Proteomes" id="UP001321786">
    <property type="component" value="Chromosome"/>
</dbReference>
<dbReference type="InterPro" id="IPR005794">
    <property type="entry name" value="Fmt"/>
</dbReference>
<dbReference type="SUPFAM" id="SSF53328">
    <property type="entry name" value="Formyltransferase"/>
    <property type="match status" value="1"/>
</dbReference>
<dbReference type="CDD" id="cd08704">
    <property type="entry name" value="Met_tRNA_FMT_C"/>
    <property type="match status" value="1"/>
</dbReference>
<dbReference type="InterPro" id="IPR002376">
    <property type="entry name" value="Formyl_transf_N"/>
</dbReference>
<dbReference type="NCBIfam" id="TIGR00460">
    <property type="entry name" value="fmt"/>
    <property type="match status" value="1"/>
</dbReference>
<feature type="domain" description="Formyl transferase N-terminal" evidence="6">
    <location>
        <begin position="1"/>
        <end position="178"/>
    </location>
</feature>
<evidence type="ECO:0000256" key="2">
    <source>
        <dbReference type="ARBA" id="ARBA00012261"/>
    </source>
</evidence>
<dbReference type="InterPro" id="IPR011034">
    <property type="entry name" value="Formyl_transferase-like_C_sf"/>
</dbReference>
<dbReference type="RefSeq" id="WP_338535097.1">
    <property type="nucleotide sequence ID" value="NZ_AP028654.1"/>
</dbReference>
<dbReference type="GO" id="GO:0004479">
    <property type="term" value="F:methionyl-tRNA formyltransferase activity"/>
    <property type="evidence" value="ECO:0007669"/>
    <property type="project" value="UniProtKB-UniRule"/>
</dbReference>
<dbReference type="PROSITE" id="PS00373">
    <property type="entry name" value="GART"/>
    <property type="match status" value="1"/>
</dbReference>
<evidence type="ECO:0000256" key="4">
    <source>
        <dbReference type="ARBA" id="ARBA00022917"/>
    </source>
</evidence>
<evidence type="ECO:0000313" key="9">
    <source>
        <dbReference type="Proteomes" id="UP001321786"/>
    </source>
</evidence>
<proteinExistence type="inferred from homology"/>
<name>A0AAU9E9M6_9FIRM</name>
<dbReference type="SUPFAM" id="SSF50486">
    <property type="entry name" value="FMT C-terminal domain-like"/>
    <property type="match status" value="1"/>
</dbReference>
<dbReference type="KEGG" id="hprf:HLPR_17980"/>
<dbReference type="InterPro" id="IPR005793">
    <property type="entry name" value="Formyl_trans_C"/>
</dbReference>
<protein>
    <recommendedName>
        <fullName evidence="2 5">Methionyl-tRNA formyltransferase</fullName>
        <ecNumber evidence="2 5">2.1.2.9</ecNumber>
    </recommendedName>
</protein>
<accession>A0AAU9E9M6</accession>
<dbReference type="InterPro" id="IPR036477">
    <property type="entry name" value="Formyl_transf_N_sf"/>
</dbReference>
<keyword evidence="9" id="KW-1185">Reference proteome</keyword>
<dbReference type="CDD" id="cd08646">
    <property type="entry name" value="FMT_core_Met-tRNA-FMT_N"/>
    <property type="match status" value="1"/>
</dbReference>
<evidence type="ECO:0000256" key="3">
    <source>
        <dbReference type="ARBA" id="ARBA00022679"/>
    </source>
</evidence>
<dbReference type="InterPro" id="IPR001555">
    <property type="entry name" value="GART_AS"/>
</dbReference>
<dbReference type="InterPro" id="IPR044135">
    <property type="entry name" value="Met-tRNA-FMT_C"/>
</dbReference>
<dbReference type="Gene3D" id="3.40.50.12230">
    <property type="match status" value="1"/>
</dbReference>
<organism evidence="8 9">
    <name type="scientific">Helicovermis profundi</name>
    <dbReference type="NCBI Taxonomy" id="3065157"/>
    <lineage>
        <taxon>Bacteria</taxon>
        <taxon>Bacillati</taxon>
        <taxon>Bacillota</taxon>
        <taxon>Clostridia</taxon>
        <taxon>Helicovermis</taxon>
    </lineage>
</organism>
<dbReference type="PANTHER" id="PTHR11138">
    <property type="entry name" value="METHIONYL-TRNA FORMYLTRANSFERASE"/>
    <property type="match status" value="1"/>
</dbReference>
<comment type="function">
    <text evidence="5">Attaches a formyl group to the free amino group of methionyl-tRNA(fMet). The formyl group appears to play a dual role in the initiator identity of N-formylmethionyl-tRNA by promoting its recognition by IF2 and preventing the misappropriation of this tRNA by the elongation apparatus.</text>
</comment>
<dbReference type="FunFam" id="3.40.50.12230:FF:000001">
    <property type="entry name" value="Methionyl-tRNA formyltransferase"/>
    <property type="match status" value="1"/>
</dbReference>
<evidence type="ECO:0000256" key="5">
    <source>
        <dbReference type="HAMAP-Rule" id="MF_00182"/>
    </source>
</evidence>
<evidence type="ECO:0000256" key="1">
    <source>
        <dbReference type="ARBA" id="ARBA00010699"/>
    </source>
</evidence>
<dbReference type="EC" id="2.1.2.9" evidence="2 5"/>
<evidence type="ECO:0000259" key="7">
    <source>
        <dbReference type="Pfam" id="PF02911"/>
    </source>
</evidence>
<dbReference type="PANTHER" id="PTHR11138:SF5">
    <property type="entry name" value="METHIONYL-TRNA FORMYLTRANSFERASE, MITOCHONDRIAL"/>
    <property type="match status" value="1"/>
</dbReference>
<dbReference type="Pfam" id="PF00551">
    <property type="entry name" value="Formyl_trans_N"/>
    <property type="match status" value="1"/>
</dbReference>
<keyword evidence="4 5" id="KW-0648">Protein biosynthesis</keyword>
<feature type="domain" description="Formyl transferase C-terminal" evidence="7">
    <location>
        <begin position="200"/>
        <end position="296"/>
    </location>
</feature>
<dbReference type="EMBL" id="AP028654">
    <property type="protein sequence ID" value="BEP29467.1"/>
    <property type="molecule type" value="Genomic_DNA"/>
</dbReference>
<feature type="binding site" evidence="5">
    <location>
        <begin position="108"/>
        <end position="111"/>
    </location>
    <ligand>
        <name>(6S)-5,6,7,8-tetrahydrofolate</name>
        <dbReference type="ChEBI" id="CHEBI:57453"/>
    </ligand>
</feature>
<evidence type="ECO:0000313" key="8">
    <source>
        <dbReference type="EMBL" id="BEP29467.1"/>
    </source>
</evidence>
<dbReference type="InterPro" id="IPR041711">
    <property type="entry name" value="Met-tRNA-FMT_N"/>
</dbReference>
<dbReference type="Pfam" id="PF02911">
    <property type="entry name" value="Formyl_trans_C"/>
    <property type="match status" value="1"/>
</dbReference>
<gene>
    <name evidence="5 8" type="primary">fmt</name>
    <name evidence="8" type="ORF">HLPR_17980</name>
</gene>
<keyword evidence="3 5" id="KW-0808">Transferase</keyword>
<dbReference type="AlphaFoldDB" id="A0AAU9E9M6"/>
<comment type="catalytic activity">
    <reaction evidence="5">
        <text>L-methionyl-tRNA(fMet) + (6R)-10-formyltetrahydrofolate = N-formyl-L-methionyl-tRNA(fMet) + (6S)-5,6,7,8-tetrahydrofolate + H(+)</text>
        <dbReference type="Rhea" id="RHEA:24380"/>
        <dbReference type="Rhea" id="RHEA-COMP:9952"/>
        <dbReference type="Rhea" id="RHEA-COMP:9953"/>
        <dbReference type="ChEBI" id="CHEBI:15378"/>
        <dbReference type="ChEBI" id="CHEBI:57453"/>
        <dbReference type="ChEBI" id="CHEBI:78530"/>
        <dbReference type="ChEBI" id="CHEBI:78844"/>
        <dbReference type="ChEBI" id="CHEBI:195366"/>
        <dbReference type="EC" id="2.1.2.9"/>
    </reaction>
</comment>
<evidence type="ECO:0000259" key="6">
    <source>
        <dbReference type="Pfam" id="PF00551"/>
    </source>
</evidence>